<accession>A0AAD9GKS2</accession>
<gene>
    <name evidence="1" type="ORF">P3T76_008361</name>
</gene>
<organism evidence="1 2">
    <name type="scientific">Phytophthora citrophthora</name>
    <dbReference type="NCBI Taxonomy" id="4793"/>
    <lineage>
        <taxon>Eukaryota</taxon>
        <taxon>Sar</taxon>
        <taxon>Stramenopiles</taxon>
        <taxon>Oomycota</taxon>
        <taxon>Peronosporomycetes</taxon>
        <taxon>Peronosporales</taxon>
        <taxon>Peronosporaceae</taxon>
        <taxon>Phytophthora</taxon>
    </lineage>
</organism>
<dbReference type="EMBL" id="JASMQC010000015">
    <property type="protein sequence ID" value="KAK1940038.1"/>
    <property type="molecule type" value="Genomic_DNA"/>
</dbReference>
<evidence type="ECO:0000313" key="1">
    <source>
        <dbReference type="EMBL" id="KAK1940038.1"/>
    </source>
</evidence>
<name>A0AAD9GKS2_9STRA</name>
<dbReference type="Proteomes" id="UP001259832">
    <property type="component" value="Unassembled WGS sequence"/>
</dbReference>
<dbReference type="AlphaFoldDB" id="A0AAD9GKS2"/>
<proteinExistence type="predicted"/>
<sequence>MEQEGSTFSTVDQRRHSTTICPMAPNLILKVGHSKDIFRRLHENQQTSSPLRAHGEVEFLFGVEIDKCDRVPAESLLKVMLTEFGFSRVIVITMKGDRRRPSPAMKRLFR</sequence>
<keyword evidence="2" id="KW-1185">Reference proteome</keyword>
<comment type="caution">
    <text evidence="1">The sequence shown here is derived from an EMBL/GenBank/DDBJ whole genome shotgun (WGS) entry which is preliminary data.</text>
</comment>
<evidence type="ECO:0000313" key="2">
    <source>
        <dbReference type="Proteomes" id="UP001259832"/>
    </source>
</evidence>
<reference evidence="1" key="1">
    <citation type="submission" date="2023-08" db="EMBL/GenBank/DDBJ databases">
        <title>Reference Genome Resource for the Citrus Pathogen Phytophthora citrophthora.</title>
        <authorList>
            <person name="Moller H."/>
            <person name="Coetzee B."/>
            <person name="Rose L.J."/>
            <person name="Van Niekerk J.M."/>
        </authorList>
    </citation>
    <scope>NUCLEOTIDE SEQUENCE</scope>
    <source>
        <strain evidence="1">STE-U-9442</strain>
    </source>
</reference>
<protein>
    <submittedName>
        <fullName evidence="1">Uncharacterized protein</fullName>
    </submittedName>
</protein>